<name>A0AAD9GMP2_9STRA</name>
<dbReference type="PANTHER" id="PTHR11247:SF8">
    <property type="entry name" value="PALMITOYL-PROTEIN THIOESTERASE 1"/>
    <property type="match status" value="1"/>
</dbReference>
<dbReference type="InterPro" id="IPR029058">
    <property type="entry name" value="AB_hydrolase_fold"/>
</dbReference>
<keyword evidence="1" id="KW-0378">Hydrolase</keyword>
<keyword evidence="3" id="KW-1185">Reference proteome</keyword>
<dbReference type="FunFam" id="3.40.50.1820:FF:000215">
    <property type="entry name" value="Lysosomal thioesterase PPT2-B"/>
    <property type="match status" value="2"/>
</dbReference>
<dbReference type="GO" id="GO:0005764">
    <property type="term" value="C:lysosome"/>
    <property type="evidence" value="ECO:0007669"/>
    <property type="project" value="TreeGrafter"/>
</dbReference>
<evidence type="ECO:0000313" key="3">
    <source>
        <dbReference type="Proteomes" id="UP001259832"/>
    </source>
</evidence>
<dbReference type="EMBL" id="JASMQC010000011">
    <property type="protein sequence ID" value="KAK1941669.1"/>
    <property type="molecule type" value="Genomic_DNA"/>
</dbReference>
<reference evidence="2" key="1">
    <citation type="submission" date="2023-08" db="EMBL/GenBank/DDBJ databases">
        <title>Reference Genome Resource for the Citrus Pathogen Phytophthora citrophthora.</title>
        <authorList>
            <person name="Moller H."/>
            <person name="Coetzee B."/>
            <person name="Rose L.J."/>
            <person name="Van Niekerk J.M."/>
        </authorList>
    </citation>
    <scope>NUCLEOTIDE SEQUENCE</scope>
    <source>
        <strain evidence="2">STE-U-9442</strain>
    </source>
</reference>
<dbReference type="Pfam" id="PF02089">
    <property type="entry name" value="Palm_thioest"/>
    <property type="match status" value="3"/>
</dbReference>
<dbReference type="AlphaFoldDB" id="A0AAD9GMP2"/>
<evidence type="ECO:0000313" key="2">
    <source>
        <dbReference type="EMBL" id="KAK1941669.1"/>
    </source>
</evidence>
<organism evidence="2 3">
    <name type="scientific">Phytophthora citrophthora</name>
    <dbReference type="NCBI Taxonomy" id="4793"/>
    <lineage>
        <taxon>Eukaryota</taxon>
        <taxon>Sar</taxon>
        <taxon>Stramenopiles</taxon>
        <taxon>Oomycota</taxon>
        <taxon>Peronosporomycetes</taxon>
        <taxon>Peronosporales</taxon>
        <taxon>Peronosporaceae</taxon>
        <taxon>Phytophthora</taxon>
    </lineage>
</organism>
<comment type="caution">
    <text evidence="2">The sequence shown here is derived from an EMBL/GenBank/DDBJ whole genome shotgun (WGS) entry which is preliminary data.</text>
</comment>
<dbReference type="SUPFAM" id="SSF53474">
    <property type="entry name" value="alpha/beta-Hydrolases"/>
    <property type="match status" value="3"/>
</dbReference>
<gene>
    <name evidence="2" type="ORF">P3T76_006733</name>
</gene>
<protein>
    <submittedName>
        <fullName evidence="2">Lysosomal thioesterase PPT2-B</fullName>
    </submittedName>
</protein>
<sequence length="1047" mass="117115">MCTGRTRRHRSVRGTTDFAQVSPQSPIRAMISRNVLLALVSCVFASVASAASDLPVIFFHGVFSTYEAGDNFVANLTAEGRTVVSLSFCDGSCSTESLLTQVPKAVETVREVVANDSVFDNGYIFIAHSQGGPIARAVIEEMDDHKVKRFISLAGLQNGQFIGPERVETSIANNGVFLKMLVPETLFNYSTYGPEDYYGKMQKDFVLYSIENPDAQYTVSQFNVNRWPQFGSFSSANFFLPVYNNVNRCLPGNDQCIYDQHRRKANFLKLEEAHFFASPADDVIMPWQSCIFGRYSEVDTIEEIETQYNNLTVVDMKETLEYTADTFGLQTLEKRGGLFLHDIANVSHGCWASDDDDTGCSWATVYDQHIYPTLHRLGLPVIFFHGATMTHKAGDNFVANLTAEGRTVVPLSFCEGMCSVKSLLTQVPEAVKALREVVANNSAFNNGYNFVCHSQGSLIARAVVEEMDDHNVKRFVSLAGLQNGQFTGPENAKVSSTSGALLKVLVPQNLFNYSAYAPEDLYDKMQQDLELYTIENPDVQYRYAHFNLNRWPQFRSFSTANFFLPVYNNVNRCLASDNQCTNDQKRRKANFLKLEEAHFFASPADTIIKPWQNSIFGRYAEVDTIEEIETQFMNLTFVDMTETLEYTSDTFGLKTLDKRGGLFASMRSRTLPTCAGSRTMITACGLLHTTSTCTQRLRSFTMELRNLLLSLVACISLVASAASASCNLPVIFFHGATLTYESGHNFVANLTAEGRTVVSLSFCDGVCSVKSLLLQLPEALEAVHDVVANDSVFDNGYIFIGHSLGAMLARAVIEEMDNHKVKRLISVAGLQNGQFIGPASDVVESVANGALLNAYLPETIFNYSLYGPDDYHGKLQRDIALHTIENPDTQYEHSLFNTYRWPQFGSFSTSNFFLPVYNNVNYCLLGDTQCLHDQERRKANFLKLEQAHFFASPNDEILRPWQTSIFGRYSEVDSIEEIVTAFDSLTVVDAKDTREYTADTYGLKSLDKRGGLFLYAITNVSHMCWVEDAGDCIWATVYDQYIYSTLV</sequence>
<proteinExistence type="predicted"/>
<dbReference type="Gene3D" id="3.40.50.1820">
    <property type="entry name" value="alpha/beta hydrolase"/>
    <property type="match status" value="3"/>
</dbReference>
<dbReference type="PANTHER" id="PTHR11247">
    <property type="entry name" value="PALMITOYL-PROTEIN THIOESTERASE/DOLICHYLDIPHOSPHATASE 1"/>
    <property type="match status" value="1"/>
</dbReference>
<dbReference type="GO" id="GO:0016790">
    <property type="term" value="F:thiolester hydrolase activity"/>
    <property type="evidence" value="ECO:0007669"/>
    <property type="project" value="TreeGrafter"/>
</dbReference>
<accession>A0AAD9GMP2</accession>
<evidence type="ECO:0000256" key="1">
    <source>
        <dbReference type="ARBA" id="ARBA00022801"/>
    </source>
</evidence>
<dbReference type="Proteomes" id="UP001259832">
    <property type="component" value="Unassembled WGS sequence"/>
</dbReference>